<sequence length="85" mass="8927">MMMWGGELLLRNGAAGGNGQVTSAAWGTTLGRCVGLAYVWDRTGGVVTPDFINEATWQVNVGGTLVAATLSLRSPYDPGSERIRA</sequence>
<dbReference type="InterPro" id="IPR029043">
    <property type="entry name" value="GcvT/YgfZ_C"/>
</dbReference>
<dbReference type="Gene3D" id="2.40.30.110">
    <property type="entry name" value="Aminomethyltransferase beta-barrel domains"/>
    <property type="match status" value="1"/>
</dbReference>
<organism evidence="2">
    <name type="scientific">freshwater metagenome</name>
    <dbReference type="NCBI Taxonomy" id="449393"/>
    <lineage>
        <taxon>unclassified sequences</taxon>
        <taxon>metagenomes</taxon>
        <taxon>ecological metagenomes</taxon>
    </lineage>
</organism>
<evidence type="ECO:0000313" key="2">
    <source>
        <dbReference type="EMBL" id="CAB4676537.1"/>
    </source>
</evidence>
<dbReference type="SUPFAM" id="SSF101790">
    <property type="entry name" value="Aminomethyltransferase beta-barrel domain"/>
    <property type="match status" value="1"/>
</dbReference>
<feature type="domain" description="Aminomethyltransferase C-terminal" evidence="1">
    <location>
        <begin position="2"/>
        <end position="77"/>
    </location>
</feature>
<protein>
    <submittedName>
        <fullName evidence="2">Unannotated protein</fullName>
    </submittedName>
</protein>
<accession>A0A6J6MR62</accession>
<gene>
    <name evidence="2" type="ORF">UFOPK2310_00937</name>
</gene>
<dbReference type="InterPro" id="IPR013977">
    <property type="entry name" value="GcvT_C"/>
</dbReference>
<name>A0A6J6MR62_9ZZZZ</name>
<evidence type="ECO:0000259" key="1">
    <source>
        <dbReference type="Pfam" id="PF08669"/>
    </source>
</evidence>
<reference evidence="2" key="1">
    <citation type="submission" date="2020-05" db="EMBL/GenBank/DDBJ databases">
        <authorList>
            <person name="Chiriac C."/>
            <person name="Salcher M."/>
            <person name="Ghai R."/>
            <person name="Kavagutti S V."/>
        </authorList>
    </citation>
    <scope>NUCLEOTIDE SEQUENCE</scope>
</reference>
<dbReference type="Pfam" id="PF08669">
    <property type="entry name" value="GCV_T_C"/>
    <property type="match status" value="1"/>
</dbReference>
<proteinExistence type="predicted"/>
<dbReference type="AlphaFoldDB" id="A0A6J6MR62"/>
<dbReference type="EMBL" id="CAEZWW010000108">
    <property type="protein sequence ID" value="CAB4676537.1"/>
    <property type="molecule type" value="Genomic_DNA"/>
</dbReference>